<proteinExistence type="predicted"/>
<reference evidence="1 2" key="1">
    <citation type="submission" date="2018-05" db="EMBL/GenBank/DDBJ databases">
        <title>Streptomyces venezuelae.</title>
        <authorList>
            <person name="Kim W."/>
            <person name="Lee N."/>
            <person name="Cho B.-K."/>
        </authorList>
    </citation>
    <scope>NUCLEOTIDE SEQUENCE [LARGE SCALE GENOMIC DNA]</scope>
    <source>
        <strain evidence="1 2">ATCC 14583</strain>
    </source>
</reference>
<evidence type="ECO:0000313" key="2">
    <source>
        <dbReference type="Proteomes" id="UP000323046"/>
    </source>
</evidence>
<keyword evidence="2" id="KW-1185">Reference proteome</keyword>
<accession>A0A5P2BJA9</accession>
<dbReference type="Pfam" id="PF19374">
    <property type="entry name" value="DUF5949"/>
    <property type="match status" value="1"/>
</dbReference>
<dbReference type="RefSeq" id="WP_150170312.1">
    <property type="nucleotide sequence ID" value="NZ_CP029193.1"/>
</dbReference>
<dbReference type="InterPro" id="IPR045993">
    <property type="entry name" value="DUF5949"/>
</dbReference>
<protein>
    <submittedName>
        <fullName evidence="1">Uncharacterized protein</fullName>
    </submittedName>
</protein>
<name>A0A5P2BJA9_STRVZ</name>
<organism evidence="1 2">
    <name type="scientific">Streptomyces venezuelae</name>
    <dbReference type="NCBI Taxonomy" id="54571"/>
    <lineage>
        <taxon>Bacteria</taxon>
        <taxon>Bacillati</taxon>
        <taxon>Actinomycetota</taxon>
        <taxon>Actinomycetes</taxon>
        <taxon>Kitasatosporales</taxon>
        <taxon>Streptomycetaceae</taxon>
        <taxon>Streptomyces</taxon>
    </lineage>
</organism>
<dbReference type="Proteomes" id="UP000323046">
    <property type="component" value="Chromosome"/>
</dbReference>
<gene>
    <name evidence="1" type="ORF">DEJ47_20285</name>
</gene>
<sequence length="167" mass="17865">MTSTSSEQRPFRATDLGTVAVLAWSGEHPEDEKDMPFLLAYSLGDTEGGPEATAEAMSRLLEDAGLPIGGPLLDGARNPSLPVSLLVEGDHAVVSMPQLNAQCVAPPEWLAAVKKRGHAYFMATTRAWPDAKPGEPVSEERLTEFAGAEETMLSAAHCLLPARSLRR</sequence>
<dbReference type="OrthoDB" id="4309362at2"/>
<evidence type="ECO:0000313" key="1">
    <source>
        <dbReference type="EMBL" id="QES28459.1"/>
    </source>
</evidence>
<dbReference type="EMBL" id="CP029193">
    <property type="protein sequence ID" value="QES28459.1"/>
    <property type="molecule type" value="Genomic_DNA"/>
</dbReference>
<dbReference type="AlphaFoldDB" id="A0A5P2BJA9"/>